<dbReference type="EMBL" id="OMOF01000348">
    <property type="protein sequence ID" value="SPF48398.1"/>
    <property type="molecule type" value="Genomic_DNA"/>
</dbReference>
<dbReference type="AlphaFoldDB" id="A0A2U3L942"/>
<dbReference type="Proteomes" id="UP000238916">
    <property type="component" value="Unassembled WGS sequence"/>
</dbReference>
<evidence type="ECO:0000313" key="2">
    <source>
        <dbReference type="Proteomes" id="UP000238916"/>
    </source>
</evidence>
<evidence type="ECO:0000313" key="1">
    <source>
        <dbReference type="EMBL" id="SPF48398.1"/>
    </source>
</evidence>
<sequence>MFRQQSEKLKILRLVRLYEPLLTKLITNLERNHFTSNKGTIAISAEDLGVTIST</sequence>
<name>A0A2U3L942_9FIRM</name>
<organism evidence="1 2">
    <name type="scientific">Candidatus Desulfosporosinus infrequens</name>
    <dbReference type="NCBI Taxonomy" id="2043169"/>
    <lineage>
        <taxon>Bacteria</taxon>
        <taxon>Bacillati</taxon>
        <taxon>Bacillota</taxon>
        <taxon>Clostridia</taxon>
        <taxon>Eubacteriales</taxon>
        <taxon>Desulfitobacteriaceae</taxon>
        <taxon>Desulfosporosinus</taxon>
    </lineage>
</organism>
<gene>
    <name evidence="1" type="ORF">SBF1_4110003</name>
</gene>
<reference evidence="2" key="1">
    <citation type="submission" date="2018-02" db="EMBL/GenBank/DDBJ databases">
        <authorList>
            <person name="Hausmann B."/>
        </authorList>
    </citation>
    <scope>NUCLEOTIDE SEQUENCE [LARGE SCALE GENOMIC DNA]</scope>
    <source>
        <strain evidence="2">Peat soil MAG SbF1</strain>
    </source>
</reference>
<proteinExistence type="predicted"/>
<protein>
    <submittedName>
        <fullName evidence="1">Uncharacterized protein</fullName>
    </submittedName>
</protein>
<accession>A0A2U3L942</accession>